<evidence type="ECO:0000256" key="1">
    <source>
        <dbReference type="SAM" id="MobiDB-lite"/>
    </source>
</evidence>
<keyword evidence="3" id="KW-1185">Reference proteome</keyword>
<organism evidence="2 3">
    <name type="scientific">Luteolibacter arcticus</name>
    <dbReference type="NCBI Taxonomy" id="1581411"/>
    <lineage>
        <taxon>Bacteria</taxon>
        <taxon>Pseudomonadati</taxon>
        <taxon>Verrucomicrobiota</taxon>
        <taxon>Verrucomicrobiia</taxon>
        <taxon>Verrucomicrobiales</taxon>
        <taxon>Verrucomicrobiaceae</taxon>
        <taxon>Luteolibacter</taxon>
    </lineage>
</organism>
<dbReference type="Proteomes" id="UP001320876">
    <property type="component" value="Unassembled WGS sequence"/>
</dbReference>
<sequence length="85" mass="8825">MNGSLKQALAQARQSRPEALPADFADGVMARLKAGDPVIRPRDWIGLGAAAILTAAATGLFTEPANSSPHPPPMPMFSSPAFAAR</sequence>
<evidence type="ECO:0000313" key="2">
    <source>
        <dbReference type="EMBL" id="MCW1923665.1"/>
    </source>
</evidence>
<dbReference type="RefSeq" id="WP_264487774.1">
    <property type="nucleotide sequence ID" value="NZ_JAPDDT010000005.1"/>
</dbReference>
<proteinExistence type="predicted"/>
<name>A0ABT3GJG6_9BACT</name>
<gene>
    <name evidence="2" type="ORF">OKA05_13955</name>
</gene>
<protein>
    <submittedName>
        <fullName evidence="2">Uncharacterized protein</fullName>
    </submittedName>
</protein>
<feature type="compositionally biased region" description="Low complexity" evidence="1">
    <location>
        <begin position="76"/>
        <end position="85"/>
    </location>
</feature>
<dbReference type="EMBL" id="JAPDDT010000005">
    <property type="protein sequence ID" value="MCW1923665.1"/>
    <property type="molecule type" value="Genomic_DNA"/>
</dbReference>
<reference evidence="2 3" key="1">
    <citation type="submission" date="2022-10" db="EMBL/GenBank/DDBJ databases">
        <title>Luteolibacter arcticus strain CCTCC AB 2014275, whole genome shotgun sequencing project.</title>
        <authorList>
            <person name="Zhao G."/>
            <person name="Shen L."/>
        </authorList>
    </citation>
    <scope>NUCLEOTIDE SEQUENCE [LARGE SCALE GENOMIC DNA]</scope>
    <source>
        <strain evidence="2 3">CCTCC AB 2014275</strain>
    </source>
</reference>
<evidence type="ECO:0000313" key="3">
    <source>
        <dbReference type="Proteomes" id="UP001320876"/>
    </source>
</evidence>
<accession>A0ABT3GJG6</accession>
<comment type="caution">
    <text evidence="2">The sequence shown here is derived from an EMBL/GenBank/DDBJ whole genome shotgun (WGS) entry which is preliminary data.</text>
</comment>
<feature type="region of interest" description="Disordered" evidence="1">
    <location>
        <begin position="63"/>
        <end position="85"/>
    </location>
</feature>